<keyword evidence="1" id="KW-0472">Membrane</keyword>
<sequence length="51" mass="5968">MPPFRACFPKKGIKRRGRFPLSENGPCVIFYILFLLHRITPSSRSGQMRFL</sequence>
<dbReference type="AlphaFoldDB" id="B0P792"/>
<organism evidence="2 3">
    <name type="scientific">Anaerotruncus colihominis DSM 17241</name>
    <dbReference type="NCBI Taxonomy" id="445972"/>
    <lineage>
        <taxon>Bacteria</taxon>
        <taxon>Bacillati</taxon>
        <taxon>Bacillota</taxon>
        <taxon>Clostridia</taxon>
        <taxon>Eubacteriales</taxon>
        <taxon>Oscillospiraceae</taxon>
        <taxon>Anaerotruncus</taxon>
    </lineage>
</organism>
<dbReference type="HOGENOM" id="CLU_3094885_0_0_9"/>
<evidence type="ECO:0000313" key="2">
    <source>
        <dbReference type="EMBL" id="EDS12395.1"/>
    </source>
</evidence>
<accession>B0P792</accession>
<comment type="caution">
    <text evidence="2">The sequence shown here is derived from an EMBL/GenBank/DDBJ whole genome shotgun (WGS) entry which is preliminary data.</text>
</comment>
<protein>
    <submittedName>
        <fullName evidence="2">Uncharacterized protein</fullName>
    </submittedName>
</protein>
<name>B0P792_9FIRM</name>
<reference evidence="2" key="2">
    <citation type="submission" date="2013-09" db="EMBL/GenBank/DDBJ databases">
        <title>Draft genome sequence of Anaerotruncus colihominis(DSM 17241).</title>
        <authorList>
            <person name="Sudarsanam P."/>
            <person name="Ley R."/>
            <person name="Guruge J."/>
            <person name="Turnbaugh P.J."/>
            <person name="Mahowald M."/>
            <person name="Liep D."/>
            <person name="Gordon J."/>
        </authorList>
    </citation>
    <scope>NUCLEOTIDE SEQUENCE</scope>
    <source>
        <strain evidence="2">DSM 17241</strain>
    </source>
</reference>
<proteinExistence type="predicted"/>
<evidence type="ECO:0000313" key="3">
    <source>
        <dbReference type="Proteomes" id="UP000003803"/>
    </source>
</evidence>
<keyword evidence="3" id="KW-1185">Reference proteome</keyword>
<reference evidence="2" key="1">
    <citation type="submission" date="2007-11" db="EMBL/GenBank/DDBJ databases">
        <authorList>
            <person name="Fulton L."/>
            <person name="Clifton S."/>
            <person name="Fulton B."/>
            <person name="Xu J."/>
            <person name="Minx P."/>
            <person name="Pepin K.H."/>
            <person name="Johnson M."/>
            <person name="Thiruvilangam P."/>
            <person name="Bhonagiri V."/>
            <person name="Nash W.E."/>
            <person name="Mardis E.R."/>
            <person name="Wilson R.K."/>
        </authorList>
    </citation>
    <scope>NUCLEOTIDE SEQUENCE [LARGE SCALE GENOMIC DNA]</scope>
    <source>
        <strain evidence="2">DSM 17241</strain>
    </source>
</reference>
<dbReference type="EMBL" id="ABGD02000006">
    <property type="protein sequence ID" value="EDS12395.1"/>
    <property type="molecule type" value="Genomic_DNA"/>
</dbReference>
<keyword evidence="1" id="KW-0812">Transmembrane</keyword>
<keyword evidence="1" id="KW-1133">Transmembrane helix</keyword>
<feature type="transmembrane region" description="Helical" evidence="1">
    <location>
        <begin position="21"/>
        <end position="40"/>
    </location>
</feature>
<evidence type="ECO:0000256" key="1">
    <source>
        <dbReference type="SAM" id="Phobius"/>
    </source>
</evidence>
<dbReference type="Proteomes" id="UP000003803">
    <property type="component" value="Unassembled WGS sequence"/>
</dbReference>
<gene>
    <name evidence="2" type="ORF">ANACOL_00620</name>
</gene>